<dbReference type="EMBL" id="CP044222">
    <property type="protein sequence ID" value="QEW05837.1"/>
    <property type="molecule type" value="Genomic_DNA"/>
</dbReference>
<evidence type="ECO:0000256" key="7">
    <source>
        <dbReference type="ARBA" id="ARBA00022777"/>
    </source>
</evidence>
<evidence type="ECO:0000256" key="4">
    <source>
        <dbReference type="ARBA" id="ARBA00022679"/>
    </source>
</evidence>
<dbReference type="InterPro" id="IPR003594">
    <property type="entry name" value="HATPase_dom"/>
</dbReference>
<keyword evidence="16" id="KW-1185">Reference proteome</keyword>
<evidence type="ECO:0000256" key="11">
    <source>
        <dbReference type="ARBA" id="ARBA00023136"/>
    </source>
</evidence>
<keyword evidence="13" id="KW-0732">Signal</keyword>
<dbReference type="InterPro" id="IPR004358">
    <property type="entry name" value="Sig_transdc_His_kin-like_C"/>
</dbReference>
<keyword evidence="8" id="KW-0067">ATP-binding</keyword>
<evidence type="ECO:0000313" key="15">
    <source>
        <dbReference type="EMBL" id="QEW05837.1"/>
    </source>
</evidence>
<proteinExistence type="predicted"/>
<evidence type="ECO:0000256" key="8">
    <source>
        <dbReference type="ARBA" id="ARBA00022840"/>
    </source>
</evidence>
<dbReference type="InterPro" id="IPR035965">
    <property type="entry name" value="PAS-like_dom_sf"/>
</dbReference>
<feature type="signal peptide" evidence="13">
    <location>
        <begin position="1"/>
        <end position="33"/>
    </location>
</feature>
<protein>
    <recommendedName>
        <fullName evidence="3">histidine kinase</fullName>
        <ecNumber evidence="3">2.7.13.3</ecNumber>
    </recommendedName>
</protein>
<feature type="chain" id="PRO_5023868546" description="histidine kinase" evidence="13">
    <location>
        <begin position="34"/>
        <end position="453"/>
    </location>
</feature>
<dbReference type="SUPFAM" id="SSF55874">
    <property type="entry name" value="ATPase domain of HSP90 chaperone/DNA topoisomerase II/histidine kinase"/>
    <property type="match status" value="1"/>
</dbReference>
<dbReference type="GO" id="GO:0016020">
    <property type="term" value="C:membrane"/>
    <property type="evidence" value="ECO:0007669"/>
    <property type="project" value="UniProtKB-SubCell"/>
</dbReference>
<dbReference type="Gene3D" id="3.30.450.20">
    <property type="entry name" value="PAS domain"/>
    <property type="match status" value="1"/>
</dbReference>
<dbReference type="SMART" id="SM00387">
    <property type="entry name" value="HATPase_c"/>
    <property type="match status" value="1"/>
</dbReference>
<dbReference type="GO" id="GO:0030295">
    <property type="term" value="F:protein kinase activator activity"/>
    <property type="evidence" value="ECO:0007669"/>
    <property type="project" value="TreeGrafter"/>
</dbReference>
<dbReference type="AlphaFoldDB" id="A0A5J6LB86"/>
<keyword evidence="7 15" id="KW-0418">Kinase</keyword>
<sequence length="453" mass="51858">MPSDNNFKTHCTMRRLNQLLCFMALFLSVTCTATDHPDNSLYDFFQQHDSVMLLIDPDTGTIEDANPAAEAFYGYNRETLLTLSIHSLNTLTPAQVAEEMQVATAQGRNYFVFRHVLADGAVRTVEVRSHPYRFDGKLRLLSVINDITPGRHADQALWHYQDRLEEIVDLQVQALQQEKANRQRLLFVAVLLQMLAIVVLIILSISLFRTQKERTNLLHQQEKTNRELRRLNEIMAHHFQEPARRLVSFAQRLYKKGLVEADQDVRVSVDFIHQQALRLSYLVRDIQRYLALDQADAASQHLHLSEVIAQQMREPELSERLKHVSVELNLAEDSLYFPKGYLQQILRILFDNSLNYACADSPLRIEVKSLKQPGHTLIQFIDNGCGVEPEYREQLFEMFSRIVNEADKASSTGTGMGLAVLRKMVEKKGGWVNVHDGMGTGLMIEFAIEDPTP</sequence>
<evidence type="ECO:0000259" key="14">
    <source>
        <dbReference type="PROSITE" id="PS50109"/>
    </source>
</evidence>
<evidence type="ECO:0000256" key="3">
    <source>
        <dbReference type="ARBA" id="ARBA00012438"/>
    </source>
</evidence>
<evidence type="ECO:0000256" key="1">
    <source>
        <dbReference type="ARBA" id="ARBA00000085"/>
    </source>
</evidence>
<dbReference type="Proteomes" id="UP000325606">
    <property type="component" value="Chromosome"/>
</dbReference>
<comment type="catalytic activity">
    <reaction evidence="1">
        <text>ATP + protein L-histidine = ADP + protein N-phospho-L-histidine.</text>
        <dbReference type="EC" id="2.7.13.3"/>
    </reaction>
</comment>
<reference evidence="15 16" key="1">
    <citation type="submission" date="2019-09" db="EMBL/GenBank/DDBJ databases">
        <title>Nitrincola iocasae sp. nov., a bacterium isolated from the sediment collected at a cold seep field in South China Sea.</title>
        <authorList>
            <person name="Zhang H."/>
            <person name="Wang H."/>
            <person name="Li C."/>
        </authorList>
    </citation>
    <scope>NUCLEOTIDE SEQUENCE [LARGE SCALE GENOMIC DNA]</scope>
    <source>
        <strain evidence="15 16">KXZD1103</strain>
    </source>
</reference>
<dbReference type="PANTHER" id="PTHR42878">
    <property type="entry name" value="TWO-COMPONENT HISTIDINE KINASE"/>
    <property type="match status" value="1"/>
</dbReference>
<accession>A0A5J6LB86</accession>
<dbReference type="SUPFAM" id="SSF55785">
    <property type="entry name" value="PYP-like sensor domain (PAS domain)"/>
    <property type="match status" value="1"/>
</dbReference>
<evidence type="ECO:0000256" key="2">
    <source>
        <dbReference type="ARBA" id="ARBA00004141"/>
    </source>
</evidence>
<comment type="subcellular location">
    <subcellularLocation>
        <location evidence="2">Membrane</location>
        <topology evidence="2">Multi-pass membrane protein</topology>
    </subcellularLocation>
</comment>
<keyword evidence="4" id="KW-0808">Transferase</keyword>
<keyword evidence="11 12" id="KW-0472">Membrane</keyword>
<dbReference type="PANTHER" id="PTHR42878:SF7">
    <property type="entry name" value="SENSOR HISTIDINE KINASE GLRK"/>
    <property type="match status" value="1"/>
</dbReference>
<dbReference type="InterPro" id="IPR036890">
    <property type="entry name" value="HATPase_C_sf"/>
</dbReference>
<evidence type="ECO:0000256" key="9">
    <source>
        <dbReference type="ARBA" id="ARBA00022989"/>
    </source>
</evidence>
<dbReference type="KEGG" id="nik:F5I99_04685"/>
<gene>
    <name evidence="15" type="ORF">F5I99_04685</name>
</gene>
<dbReference type="GO" id="GO:0000155">
    <property type="term" value="F:phosphorelay sensor kinase activity"/>
    <property type="evidence" value="ECO:0007669"/>
    <property type="project" value="InterPro"/>
</dbReference>
<feature type="transmembrane region" description="Helical" evidence="12">
    <location>
        <begin position="185"/>
        <end position="208"/>
    </location>
</feature>
<evidence type="ECO:0000313" key="16">
    <source>
        <dbReference type="Proteomes" id="UP000325606"/>
    </source>
</evidence>
<dbReference type="SUPFAM" id="SSF47384">
    <property type="entry name" value="Homodimeric domain of signal transducing histidine kinase"/>
    <property type="match status" value="1"/>
</dbReference>
<keyword evidence="5 12" id="KW-0812">Transmembrane</keyword>
<evidence type="ECO:0000256" key="13">
    <source>
        <dbReference type="SAM" id="SignalP"/>
    </source>
</evidence>
<dbReference type="Gene3D" id="3.30.565.10">
    <property type="entry name" value="Histidine kinase-like ATPase, C-terminal domain"/>
    <property type="match status" value="1"/>
</dbReference>
<keyword evidence="9 12" id="KW-1133">Transmembrane helix</keyword>
<evidence type="ECO:0000256" key="6">
    <source>
        <dbReference type="ARBA" id="ARBA00022741"/>
    </source>
</evidence>
<dbReference type="EC" id="2.7.13.3" evidence="3"/>
<organism evidence="15 16">
    <name type="scientific">Nitrincola iocasae</name>
    <dbReference type="NCBI Taxonomy" id="2614693"/>
    <lineage>
        <taxon>Bacteria</taxon>
        <taxon>Pseudomonadati</taxon>
        <taxon>Pseudomonadota</taxon>
        <taxon>Gammaproteobacteria</taxon>
        <taxon>Oceanospirillales</taxon>
        <taxon>Oceanospirillaceae</taxon>
        <taxon>Nitrincola</taxon>
    </lineage>
</organism>
<dbReference type="PRINTS" id="PR00344">
    <property type="entry name" value="BCTRLSENSOR"/>
</dbReference>
<dbReference type="CDD" id="cd00130">
    <property type="entry name" value="PAS"/>
    <property type="match status" value="1"/>
</dbReference>
<dbReference type="InterPro" id="IPR005467">
    <property type="entry name" value="His_kinase_dom"/>
</dbReference>
<dbReference type="GO" id="GO:0007234">
    <property type="term" value="P:osmosensory signaling via phosphorelay pathway"/>
    <property type="evidence" value="ECO:0007669"/>
    <property type="project" value="TreeGrafter"/>
</dbReference>
<feature type="domain" description="Histidine kinase" evidence="14">
    <location>
        <begin position="234"/>
        <end position="452"/>
    </location>
</feature>
<dbReference type="InterPro" id="IPR000014">
    <property type="entry name" value="PAS"/>
</dbReference>
<dbReference type="NCBIfam" id="TIGR00229">
    <property type="entry name" value="sensory_box"/>
    <property type="match status" value="1"/>
</dbReference>
<dbReference type="InterPro" id="IPR050351">
    <property type="entry name" value="BphY/WalK/GraS-like"/>
</dbReference>
<dbReference type="GO" id="GO:0000156">
    <property type="term" value="F:phosphorelay response regulator activity"/>
    <property type="evidence" value="ECO:0007669"/>
    <property type="project" value="TreeGrafter"/>
</dbReference>
<keyword evidence="10" id="KW-0902">Two-component regulatory system</keyword>
<keyword evidence="6" id="KW-0547">Nucleotide-binding</keyword>
<name>A0A5J6LB86_9GAMM</name>
<dbReference type="GO" id="GO:0005524">
    <property type="term" value="F:ATP binding"/>
    <property type="evidence" value="ECO:0007669"/>
    <property type="project" value="UniProtKB-KW"/>
</dbReference>
<dbReference type="InterPro" id="IPR036097">
    <property type="entry name" value="HisK_dim/P_sf"/>
</dbReference>
<evidence type="ECO:0000256" key="5">
    <source>
        <dbReference type="ARBA" id="ARBA00022692"/>
    </source>
</evidence>
<dbReference type="PROSITE" id="PS50109">
    <property type="entry name" value="HIS_KIN"/>
    <property type="match status" value="1"/>
</dbReference>
<dbReference type="Pfam" id="PF02518">
    <property type="entry name" value="HATPase_c"/>
    <property type="match status" value="1"/>
</dbReference>
<dbReference type="Pfam" id="PF13426">
    <property type="entry name" value="PAS_9"/>
    <property type="match status" value="1"/>
</dbReference>
<evidence type="ECO:0000256" key="10">
    <source>
        <dbReference type="ARBA" id="ARBA00023012"/>
    </source>
</evidence>
<evidence type="ECO:0000256" key="12">
    <source>
        <dbReference type="SAM" id="Phobius"/>
    </source>
</evidence>